<evidence type="ECO:0000313" key="2">
    <source>
        <dbReference type="Proteomes" id="UP000046395"/>
    </source>
</evidence>
<dbReference type="AlphaFoldDB" id="A0A5S6R3L0"/>
<reference evidence="3" key="1">
    <citation type="submission" date="2019-12" db="UniProtKB">
        <authorList>
            <consortium name="WormBaseParasite"/>
        </authorList>
    </citation>
    <scope>IDENTIFICATION</scope>
</reference>
<evidence type="ECO:0000313" key="3">
    <source>
        <dbReference type="WBParaSite" id="TMUE_3000013899.1"/>
    </source>
</evidence>
<organism evidence="2 3">
    <name type="scientific">Trichuris muris</name>
    <name type="common">Mouse whipworm</name>
    <dbReference type="NCBI Taxonomy" id="70415"/>
    <lineage>
        <taxon>Eukaryota</taxon>
        <taxon>Metazoa</taxon>
        <taxon>Ecdysozoa</taxon>
        <taxon>Nematoda</taxon>
        <taxon>Enoplea</taxon>
        <taxon>Dorylaimia</taxon>
        <taxon>Trichinellida</taxon>
        <taxon>Trichuridae</taxon>
        <taxon>Trichuris</taxon>
    </lineage>
</organism>
<feature type="compositionally biased region" description="Basic and acidic residues" evidence="1">
    <location>
        <begin position="1"/>
        <end position="16"/>
    </location>
</feature>
<protein>
    <submittedName>
        <fullName evidence="3">Uncharacterized protein</fullName>
    </submittedName>
</protein>
<feature type="compositionally biased region" description="Polar residues" evidence="1">
    <location>
        <begin position="17"/>
        <end position="26"/>
    </location>
</feature>
<feature type="region of interest" description="Disordered" evidence="1">
    <location>
        <begin position="1"/>
        <end position="77"/>
    </location>
</feature>
<keyword evidence="2" id="KW-1185">Reference proteome</keyword>
<proteinExistence type="predicted"/>
<sequence>MGRPLGEQEERGELNEANKSQPVRRTSSIKRAAERENADLAKKMEIPKARHRSEPERRFGVRQIDNQASRTTLGPLPLTMVQSPRLVAPLRRRSNVPA</sequence>
<accession>A0A5S6R3L0</accession>
<dbReference type="WBParaSite" id="TMUE_3000013899.1">
    <property type="protein sequence ID" value="TMUE_3000013899.1"/>
    <property type="gene ID" value="WBGene00302065"/>
</dbReference>
<evidence type="ECO:0000256" key="1">
    <source>
        <dbReference type="SAM" id="MobiDB-lite"/>
    </source>
</evidence>
<dbReference type="Proteomes" id="UP000046395">
    <property type="component" value="Unassembled WGS sequence"/>
</dbReference>
<feature type="compositionally biased region" description="Basic and acidic residues" evidence="1">
    <location>
        <begin position="31"/>
        <end position="59"/>
    </location>
</feature>
<name>A0A5S6R3L0_TRIMR</name>